<dbReference type="EMBL" id="JBHULD010000025">
    <property type="protein sequence ID" value="MFD2557055.1"/>
    <property type="molecule type" value="Genomic_DNA"/>
</dbReference>
<keyword evidence="3" id="KW-1185">Reference proteome</keyword>
<accession>A0ABW5L8Z3</accession>
<evidence type="ECO:0008006" key="4">
    <source>
        <dbReference type="Google" id="ProtNLM"/>
    </source>
</evidence>
<feature type="transmembrane region" description="Helical" evidence="1">
    <location>
        <begin position="226"/>
        <end position="243"/>
    </location>
</feature>
<keyword evidence="1" id="KW-0812">Transmembrane</keyword>
<evidence type="ECO:0000256" key="1">
    <source>
        <dbReference type="SAM" id="Phobius"/>
    </source>
</evidence>
<feature type="transmembrane region" description="Helical" evidence="1">
    <location>
        <begin position="61"/>
        <end position="82"/>
    </location>
</feature>
<dbReference type="RefSeq" id="WP_210354567.1">
    <property type="nucleotide sequence ID" value="NZ_JAEQMU010000002.1"/>
</dbReference>
<keyword evidence="1" id="KW-1133">Transmembrane helix</keyword>
<gene>
    <name evidence="2" type="ORF">ACFSQW_21875</name>
</gene>
<feature type="transmembrane region" description="Helical" evidence="1">
    <location>
        <begin position="203"/>
        <end position="220"/>
    </location>
</feature>
<feature type="transmembrane region" description="Helical" evidence="1">
    <location>
        <begin position="88"/>
        <end position="109"/>
    </location>
</feature>
<protein>
    <recommendedName>
        <fullName evidence="4">O-antigen ligase domain-containing protein</fullName>
    </recommendedName>
</protein>
<dbReference type="Proteomes" id="UP001597440">
    <property type="component" value="Unassembled WGS sequence"/>
</dbReference>
<reference evidence="3" key="1">
    <citation type="journal article" date="2019" name="Int. J. Syst. Evol. Microbiol.">
        <title>The Global Catalogue of Microorganisms (GCM) 10K type strain sequencing project: providing services to taxonomists for standard genome sequencing and annotation.</title>
        <authorList>
            <consortium name="The Broad Institute Genomics Platform"/>
            <consortium name="The Broad Institute Genome Sequencing Center for Infectious Disease"/>
            <person name="Wu L."/>
            <person name="Ma J."/>
        </authorList>
    </citation>
    <scope>NUCLEOTIDE SEQUENCE [LARGE SCALE GENOMIC DNA]</scope>
    <source>
        <strain evidence="3">KCTC 52298</strain>
    </source>
</reference>
<feature type="transmembrane region" description="Helical" evidence="1">
    <location>
        <begin position="250"/>
        <end position="269"/>
    </location>
</feature>
<feature type="transmembrane region" description="Helical" evidence="1">
    <location>
        <begin position="166"/>
        <end position="191"/>
    </location>
</feature>
<sequence length="413" mass="47513">MRKVILYILMGIVVSAAFFSISFTFLPKAINSKIIFAGLGVLLFLYDTIKQGEFTLPKEVWGAMIIVSMFCVVGFIATDVNYTADYSYATYFVSFFTWLFASYAVCWLIRALHGKATLNLLVNYLSIVCVVQCLLALGIDKYPDLKFFVDRYVDQGQEFFTDVNRLYGVGVALDSAGVRFSMVLIMIPAVIFSTENDGKIRGYVFLMLLAFFIISVIGNIISRTTILGVIIGLVFLIVKMLTGAEQRSKVFKYFILLLLFCSAVSVFLYKTDKVYEEYFRFAFEGFFNFFERGEWRTGSTDKLNRTMWIWPETTQEWLIGTGLYDNWVYGTDIGYCRLILYNGLIGFSVLVLFFLYQAYVFSCFFSEYVLLFVAFIILAFLIWIKVSTDIFQIFAFFYFLDNSKGKSLFKMNV</sequence>
<organism evidence="2 3">
    <name type="scientific">Sphingobacterium tabacisoli</name>
    <dbReference type="NCBI Taxonomy" id="2044855"/>
    <lineage>
        <taxon>Bacteria</taxon>
        <taxon>Pseudomonadati</taxon>
        <taxon>Bacteroidota</taxon>
        <taxon>Sphingobacteriia</taxon>
        <taxon>Sphingobacteriales</taxon>
        <taxon>Sphingobacteriaceae</taxon>
        <taxon>Sphingobacterium</taxon>
    </lineage>
</organism>
<evidence type="ECO:0000313" key="3">
    <source>
        <dbReference type="Proteomes" id="UP001597440"/>
    </source>
</evidence>
<feature type="transmembrane region" description="Helical" evidence="1">
    <location>
        <begin position="7"/>
        <end position="26"/>
    </location>
</feature>
<comment type="caution">
    <text evidence="2">The sequence shown here is derived from an EMBL/GenBank/DDBJ whole genome shotgun (WGS) entry which is preliminary data.</text>
</comment>
<keyword evidence="1" id="KW-0472">Membrane</keyword>
<feature type="transmembrane region" description="Helical" evidence="1">
    <location>
        <begin position="121"/>
        <end position="139"/>
    </location>
</feature>
<feature type="transmembrane region" description="Helical" evidence="1">
    <location>
        <begin position="368"/>
        <end position="400"/>
    </location>
</feature>
<feature type="transmembrane region" description="Helical" evidence="1">
    <location>
        <begin position="338"/>
        <end position="356"/>
    </location>
</feature>
<proteinExistence type="predicted"/>
<evidence type="ECO:0000313" key="2">
    <source>
        <dbReference type="EMBL" id="MFD2557055.1"/>
    </source>
</evidence>
<feature type="transmembrane region" description="Helical" evidence="1">
    <location>
        <begin position="32"/>
        <end position="49"/>
    </location>
</feature>
<name>A0ABW5L8Z3_9SPHI</name>